<dbReference type="EMBL" id="JAFCMP010000445">
    <property type="protein sequence ID" value="KAG5179754.1"/>
    <property type="molecule type" value="Genomic_DNA"/>
</dbReference>
<evidence type="ECO:0000313" key="2">
    <source>
        <dbReference type="Proteomes" id="UP000664859"/>
    </source>
</evidence>
<reference evidence="1" key="1">
    <citation type="submission" date="2021-02" db="EMBL/GenBank/DDBJ databases">
        <title>First Annotated Genome of the Yellow-green Alga Tribonema minus.</title>
        <authorList>
            <person name="Mahan K.M."/>
        </authorList>
    </citation>
    <scope>NUCLEOTIDE SEQUENCE</scope>
    <source>
        <strain evidence="1">UTEX B ZZ1240</strain>
    </source>
</reference>
<sequence>MAFFGLTALGPQNTFACSLKGASDLQIFSDEDWRLAFEAVAVEGALRRDDVTALLEALYRGPAPVDDAARFAKAAEAALGSGWDALACAQILRAVQQLRADMAQLQADEAWRARASCGTTSNEEYRNRVRRHCGLHLAPQEQYAVPLKAAQDLGWQQRPPGEGAAAGAHSKKSCEETKFAAEMVKSGMYF</sequence>
<dbReference type="OrthoDB" id="191686at2759"/>
<proteinExistence type="predicted"/>
<comment type="caution">
    <text evidence="1">The sequence shown here is derived from an EMBL/GenBank/DDBJ whole genome shotgun (WGS) entry which is preliminary data.</text>
</comment>
<dbReference type="AlphaFoldDB" id="A0A836CBM4"/>
<evidence type="ECO:0000313" key="1">
    <source>
        <dbReference type="EMBL" id="KAG5179754.1"/>
    </source>
</evidence>
<dbReference type="Proteomes" id="UP000664859">
    <property type="component" value="Unassembled WGS sequence"/>
</dbReference>
<accession>A0A836CBM4</accession>
<gene>
    <name evidence="1" type="ORF">JKP88DRAFT_325761</name>
</gene>
<protein>
    <submittedName>
        <fullName evidence="1">Uncharacterized protein</fullName>
    </submittedName>
</protein>
<keyword evidence="2" id="KW-1185">Reference proteome</keyword>
<organism evidence="1 2">
    <name type="scientific">Tribonema minus</name>
    <dbReference type="NCBI Taxonomy" id="303371"/>
    <lineage>
        <taxon>Eukaryota</taxon>
        <taxon>Sar</taxon>
        <taxon>Stramenopiles</taxon>
        <taxon>Ochrophyta</taxon>
        <taxon>PX clade</taxon>
        <taxon>Xanthophyceae</taxon>
        <taxon>Tribonematales</taxon>
        <taxon>Tribonemataceae</taxon>
        <taxon>Tribonema</taxon>
    </lineage>
</organism>
<name>A0A836CBM4_9STRA</name>